<dbReference type="OrthoDB" id="695739at2759"/>
<protein>
    <submittedName>
        <fullName evidence="1">Mediator of RNA polymerase II transcription subunit 26</fullName>
    </submittedName>
</protein>
<accession>A0A6A3BMJ5</accession>
<dbReference type="Proteomes" id="UP000436088">
    <property type="component" value="Unassembled WGS sequence"/>
</dbReference>
<dbReference type="GO" id="GO:0048364">
    <property type="term" value="P:root development"/>
    <property type="evidence" value="ECO:0007669"/>
    <property type="project" value="InterPro"/>
</dbReference>
<evidence type="ECO:0000313" key="2">
    <source>
        <dbReference type="Proteomes" id="UP000436088"/>
    </source>
</evidence>
<proteinExistence type="predicted"/>
<gene>
    <name evidence="1" type="ORF">F3Y22_tig00110063pilonHSYRG00063</name>
</gene>
<dbReference type="InterPro" id="IPR004320">
    <property type="entry name" value="BPS1_pln"/>
</dbReference>
<name>A0A6A3BMJ5_HIBSY</name>
<dbReference type="PANTHER" id="PTHR33070">
    <property type="entry name" value="OS06G0725500 PROTEIN"/>
    <property type="match status" value="1"/>
</dbReference>
<dbReference type="PANTHER" id="PTHR33070:SF49">
    <property type="entry name" value="OS06G0725500 PROTEIN"/>
    <property type="match status" value="1"/>
</dbReference>
<reference evidence="1" key="1">
    <citation type="submission" date="2019-09" db="EMBL/GenBank/DDBJ databases">
        <title>Draft genome information of white flower Hibiscus syriacus.</title>
        <authorList>
            <person name="Kim Y.-M."/>
        </authorList>
    </citation>
    <scope>NUCLEOTIDE SEQUENCE [LARGE SCALE GENOMIC DNA]</scope>
    <source>
        <strain evidence="1">YM2019G1</strain>
    </source>
</reference>
<comment type="caution">
    <text evidence="1">The sequence shown here is derived from an EMBL/GenBank/DDBJ whole genome shotgun (WGS) entry which is preliminary data.</text>
</comment>
<dbReference type="GO" id="GO:0048367">
    <property type="term" value="P:shoot system development"/>
    <property type="evidence" value="ECO:0007669"/>
    <property type="project" value="InterPro"/>
</dbReference>
<organism evidence="1 2">
    <name type="scientific">Hibiscus syriacus</name>
    <name type="common">Rose of Sharon</name>
    <dbReference type="NCBI Taxonomy" id="106335"/>
    <lineage>
        <taxon>Eukaryota</taxon>
        <taxon>Viridiplantae</taxon>
        <taxon>Streptophyta</taxon>
        <taxon>Embryophyta</taxon>
        <taxon>Tracheophyta</taxon>
        <taxon>Spermatophyta</taxon>
        <taxon>Magnoliopsida</taxon>
        <taxon>eudicotyledons</taxon>
        <taxon>Gunneridae</taxon>
        <taxon>Pentapetalae</taxon>
        <taxon>rosids</taxon>
        <taxon>malvids</taxon>
        <taxon>Malvales</taxon>
        <taxon>Malvaceae</taxon>
        <taxon>Malvoideae</taxon>
        <taxon>Hibiscus</taxon>
    </lineage>
</organism>
<dbReference type="Pfam" id="PF03087">
    <property type="entry name" value="BPS1"/>
    <property type="match status" value="1"/>
</dbReference>
<dbReference type="EMBL" id="VEPZ02000832">
    <property type="protein sequence ID" value="KAE8717091.1"/>
    <property type="molecule type" value="Genomic_DNA"/>
</dbReference>
<keyword evidence="2" id="KW-1185">Reference proteome</keyword>
<dbReference type="AlphaFoldDB" id="A0A6A3BMJ5"/>
<evidence type="ECO:0000313" key="1">
    <source>
        <dbReference type="EMBL" id="KAE8717091.1"/>
    </source>
</evidence>
<sequence>MQITPFDFPTQRGNPDNRTSAWLCDGLSRLKVAQDSLHDILQLPQTQELLSHKREWVEKLLEDFLRFVDVYGIFQTSFLSLKEEQLAAKVALRRKGGSRIAICLKSRKKLAKEIAKLVFSIRCIGRYSFPASAKVSIADTELIGVINDVIQVTVSVSVGLFNGISMAFASKKSSWIKLALSKKANKVEVEGSIKEFEQIGEANVWSLTRKGDDEQVKMVLKRMQDLERSIADIESDSDKAFRSLIKARFLLLNILTK</sequence>